<keyword evidence="2 5" id="KW-0378">Hydrolase</keyword>
<evidence type="ECO:0000313" key="6">
    <source>
        <dbReference type="Proteomes" id="UP001332192"/>
    </source>
</evidence>
<evidence type="ECO:0000256" key="2">
    <source>
        <dbReference type="ARBA" id="ARBA00022801"/>
    </source>
</evidence>
<keyword evidence="3" id="KW-0865">Zymogen</keyword>
<evidence type="ECO:0000313" key="5">
    <source>
        <dbReference type="EMBL" id="WRP18241.1"/>
    </source>
</evidence>
<dbReference type="SUPFAM" id="SSF53163">
    <property type="entry name" value="HybD-like"/>
    <property type="match status" value="1"/>
</dbReference>
<protein>
    <submittedName>
        <fullName evidence="5">GPR endopeptidase</fullName>
        <ecNumber evidence="5">3.4.24.78</ecNumber>
    </submittedName>
</protein>
<dbReference type="HAMAP" id="MF_00626">
    <property type="entry name" value="Germination_prot"/>
    <property type="match status" value="1"/>
</dbReference>
<keyword evidence="1" id="KW-0645">Protease</keyword>
<evidence type="ECO:0000256" key="4">
    <source>
        <dbReference type="SAM" id="MobiDB-lite"/>
    </source>
</evidence>
<organism evidence="5 6">
    <name type="scientific">Carboxydichorda subterranea</name>
    <dbReference type="NCBI Taxonomy" id="3109565"/>
    <lineage>
        <taxon>Bacteria</taxon>
        <taxon>Bacillati</taxon>
        <taxon>Bacillota</taxon>
        <taxon>Limnochordia</taxon>
        <taxon>Limnochordales</taxon>
        <taxon>Geochordaceae</taxon>
        <taxon>Carboxydichorda</taxon>
    </lineage>
</organism>
<keyword evidence="6" id="KW-1185">Reference proteome</keyword>
<name>A0ABZ1C0D3_9FIRM</name>
<accession>A0ABZ1C0D3</accession>
<dbReference type="GO" id="GO:0016787">
    <property type="term" value="F:hydrolase activity"/>
    <property type="evidence" value="ECO:0007669"/>
    <property type="project" value="UniProtKB-KW"/>
</dbReference>
<sequence>MDDVTRRRGHTRIDARRPGSPRTDLAVEAHQAVVSRSRSTVPEVETEREPGRYASVHRVRITGPRGAAALGKAPGTYTTVESPQLRQRSQEAKEEVAGLVAKELAGLLRRQGVGPDAPVLVAGLGNWNATPDSLGPRVVGQILVTRHLHEMLPPEKKGSLRPVSAISPGVLGLTGIETTELVAGVVQRTRPAAVICIDALAAASPDRLCSTVQISDAGIQPGAGVGNVRRGLNRETLGIPVVAVGVPTVIHASRLSGVGDGWAGAPAVPPGAFPPLLHGGDARSQAAPMVSGTPFTGDGAQADDDFLATLIVTPKEIDVFVEDASEVVAGALNDALHPGLDLEEVLRSI</sequence>
<proteinExistence type="inferred from homology"/>
<reference evidence="5 6" key="1">
    <citation type="journal article" date="2024" name="Front. Microbiol.">
        <title>Novel thermophilic genera Geochorda gen. nov. and Carboxydochorda gen. nov. from the deep terrestrial subsurface reveal the ecophysiological diversity in the class Limnochordia.</title>
        <authorList>
            <person name="Karnachuk O.V."/>
            <person name="Lukina A.P."/>
            <person name="Avakyan M.R."/>
            <person name="Kadnikov V.V."/>
            <person name="Begmatov S."/>
            <person name="Beletsky A.V."/>
            <person name="Vlasova K.G."/>
            <person name="Novikov A.A."/>
            <person name="Shcherbakova V.A."/>
            <person name="Mardanov A.V."/>
            <person name="Ravin N.V."/>
        </authorList>
    </citation>
    <scope>NUCLEOTIDE SEQUENCE [LARGE SCALE GENOMIC DNA]</scope>
    <source>
        <strain evidence="5 6">L945</strain>
    </source>
</reference>
<dbReference type="Gene3D" id="3.40.50.1450">
    <property type="entry name" value="HybD-like"/>
    <property type="match status" value="2"/>
</dbReference>
<dbReference type="PIRSF" id="PIRSF019549">
    <property type="entry name" value="Peptidase_A25"/>
    <property type="match status" value="1"/>
</dbReference>
<feature type="region of interest" description="Disordered" evidence="4">
    <location>
        <begin position="1"/>
        <end position="49"/>
    </location>
</feature>
<dbReference type="InterPro" id="IPR005080">
    <property type="entry name" value="Peptidase_A25"/>
</dbReference>
<dbReference type="EMBL" id="CP141615">
    <property type="protein sequence ID" value="WRP18241.1"/>
    <property type="molecule type" value="Genomic_DNA"/>
</dbReference>
<dbReference type="InterPro" id="IPR023430">
    <property type="entry name" value="Pept_HybD-like_dom_sf"/>
</dbReference>
<feature type="compositionally biased region" description="Basic and acidic residues" evidence="4">
    <location>
        <begin position="1"/>
        <end position="17"/>
    </location>
</feature>
<dbReference type="Proteomes" id="UP001332192">
    <property type="component" value="Chromosome"/>
</dbReference>
<dbReference type="NCBIfam" id="TIGR01441">
    <property type="entry name" value="GPR"/>
    <property type="match status" value="1"/>
</dbReference>
<dbReference type="EC" id="3.4.24.78" evidence="5"/>
<dbReference type="Pfam" id="PF03418">
    <property type="entry name" value="Peptidase_A25"/>
    <property type="match status" value="2"/>
</dbReference>
<dbReference type="RefSeq" id="WP_324717512.1">
    <property type="nucleotide sequence ID" value="NZ_CP141615.1"/>
</dbReference>
<evidence type="ECO:0000256" key="1">
    <source>
        <dbReference type="ARBA" id="ARBA00022670"/>
    </source>
</evidence>
<gene>
    <name evidence="5" type="primary">gpr</name>
    <name evidence="5" type="ORF">U7230_04340</name>
</gene>
<evidence type="ECO:0000256" key="3">
    <source>
        <dbReference type="ARBA" id="ARBA00023145"/>
    </source>
</evidence>